<accession>A0A1M6L2V7</accession>
<evidence type="ECO:0000313" key="2">
    <source>
        <dbReference type="EMBL" id="SHJ65551.1"/>
    </source>
</evidence>
<dbReference type="STRING" id="797419.SAMN05216556_12156"/>
<dbReference type="EMBL" id="FQYV01000022">
    <property type="protein sequence ID" value="SHJ65551.1"/>
    <property type="molecule type" value="Genomic_DNA"/>
</dbReference>
<dbReference type="InterPro" id="IPR019847">
    <property type="entry name" value="Gliding_motility_assoc_GldN"/>
</dbReference>
<evidence type="ECO:0000256" key="1">
    <source>
        <dbReference type="SAM" id="SignalP"/>
    </source>
</evidence>
<feature type="signal peptide" evidence="1">
    <location>
        <begin position="1"/>
        <end position="21"/>
    </location>
</feature>
<proteinExistence type="predicted"/>
<dbReference type="Proteomes" id="UP000184172">
    <property type="component" value="Unassembled WGS sequence"/>
</dbReference>
<dbReference type="RefSeq" id="WP_073220075.1">
    <property type="nucleotide sequence ID" value="NZ_FNNS01000021.1"/>
</dbReference>
<reference evidence="3" key="1">
    <citation type="submission" date="2016-11" db="EMBL/GenBank/DDBJ databases">
        <authorList>
            <person name="Varghese N."/>
            <person name="Submissions S."/>
        </authorList>
    </citation>
    <scope>NUCLEOTIDE SEQUENCE [LARGE SCALE GENOMIC DNA]</scope>
    <source>
        <strain evidence="3">DSM 26349</strain>
    </source>
</reference>
<protein>
    <submittedName>
        <fullName evidence="2">Protein involved in gliding motility GldN</fullName>
    </submittedName>
</protein>
<gene>
    <name evidence="2" type="ORF">SAMN04487908_12211</name>
</gene>
<sequence length="299" mass="34807">MNLKNVVLCVFGFGIFASANAQVNILNARTPDEIGKKTEAQIANDNDKPIPYGYTDERDVLWSKTTWEIIDLDERVNFPLYYPIDTNNIGSDRRSLYDVLVRNIQNGNISEIYADSYFTEKRTLDDIQASLVYSDTTDAGIEQYNAEGIVDEQFVRRFEINAGDIQEYRIRGYWYIDKRQGDLRYRLLGLCPVANEARSKAYPDDGIDSKVELFWVWFPAAREALHQAKAFNRQNTSQPISYDHLLNARRFSAVIYQEDNVQGDREVKDYITDNALMQLMESERIKEEIRNIEIDLWNY</sequence>
<dbReference type="NCBIfam" id="TIGR03523">
    <property type="entry name" value="GldN"/>
    <property type="match status" value="1"/>
</dbReference>
<dbReference type="OrthoDB" id="1141916at2"/>
<feature type="chain" id="PRO_5009919136" evidence="1">
    <location>
        <begin position="22"/>
        <end position="299"/>
    </location>
</feature>
<organism evidence="2 3">
    <name type="scientific">Aequorivita viscosa</name>
    <dbReference type="NCBI Taxonomy" id="797419"/>
    <lineage>
        <taxon>Bacteria</taxon>
        <taxon>Pseudomonadati</taxon>
        <taxon>Bacteroidota</taxon>
        <taxon>Flavobacteriia</taxon>
        <taxon>Flavobacteriales</taxon>
        <taxon>Flavobacteriaceae</taxon>
        <taxon>Aequorivita</taxon>
    </lineage>
</organism>
<name>A0A1M6L2V7_9FLAO</name>
<dbReference type="AlphaFoldDB" id="A0A1M6L2V7"/>
<keyword evidence="3" id="KW-1185">Reference proteome</keyword>
<keyword evidence="1" id="KW-0732">Signal</keyword>
<evidence type="ECO:0000313" key="3">
    <source>
        <dbReference type="Proteomes" id="UP000184172"/>
    </source>
</evidence>
<dbReference type="Pfam" id="PF19841">
    <property type="entry name" value="GldN"/>
    <property type="match status" value="1"/>
</dbReference>